<organism evidence="1 2">
    <name type="scientific">Paxillus rubicundulus Ve08.2h10</name>
    <dbReference type="NCBI Taxonomy" id="930991"/>
    <lineage>
        <taxon>Eukaryota</taxon>
        <taxon>Fungi</taxon>
        <taxon>Dikarya</taxon>
        <taxon>Basidiomycota</taxon>
        <taxon>Agaricomycotina</taxon>
        <taxon>Agaricomycetes</taxon>
        <taxon>Agaricomycetidae</taxon>
        <taxon>Boletales</taxon>
        <taxon>Paxilineae</taxon>
        <taxon>Paxillaceae</taxon>
        <taxon>Paxillus</taxon>
    </lineage>
</organism>
<dbReference type="Proteomes" id="UP000054538">
    <property type="component" value="Unassembled WGS sequence"/>
</dbReference>
<reference evidence="2" key="2">
    <citation type="submission" date="2015-01" db="EMBL/GenBank/DDBJ databases">
        <title>Evolutionary Origins and Diversification of the Mycorrhizal Mutualists.</title>
        <authorList>
            <consortium name="DOE Joint Genome Institute"/>
            <consortium name="Mycorrhizal Genomics Consortium"/>
            <person name="Kohler A."/>
            <person name="Kuo A."/>
            <person name="Nagy L.G."/>
            <person name="Floudas D."/>
            <person name="Copeland A."/>
            <person name="Barry K.W."/>
            <person name="Cichocki N."/>
            <person name="Veneault-Fourrey C."/>
            <person name="LaButti K."/>
            <person name="Lindquist E.A."/>
            <person name="Lipzen A."/>
            <person name="Lundell T."/>
            <person name="Morin E."/>
            <person name="Murat C."/>
            <person name="Riley R."/>
            <person name="Ohm R."/>
            <person name="Sun H."/>
            <person name="Tunlid A."/>
            <person name="Henrissat B."/>
            <person name="Grigoriev I.V."/>
            <person name="Hibbett D.S."/>
            <person name="Martin F."/>
        </authorList>
    </citation>
    <scope>NUCLEOTIDE SEQUENCE [LARGE SCALE GENOMIC DNA]</scope>
    <source>
        <strain evidence="2">Ve08.2h10</strain>
    </source>
</reference>
<dbReference type="InParanoid" id="A0A0D0DNR0"/>
<accession>A0A0D0DNR0</accession>
<dbReference type="AlphaFoldDB" id="A0A0D0DNR0"/>
<sequence>MECEDSIVRLAHPMDATCLSDGCLGLLALDIYPWECWPQDIYSGVCWSQDE</sequence>
<name>A0A0D0DNR0_9AGAM</name>
<gene>
    <name evidence="1" type="ORF">PAXRUDRAFT_241480</name>
</gene>
<proteinExistence type="predicted"/>
<keyword evidence="2" id="KW-1185">Reference proteome</keyword>
<evidence type="ECO:0000313" key="2">
    <source>
        <dbReference type="Proteomes" id="UP000054538"/>
    </source>
</evidence>
<dbReference type="HOGENOM" id="CLU_3107034_0_0_1"/>
<evidence type="ECO:0000313" key="1">
    <source>
        <dbReference type="EMBL" id="KIK80310.1"/>
    </source>
</evidence>
<dbReference type="EMBL" id="KN826049">
    <property type="protein sequence ID" value="KIK80310.1"/>
    <property type="molecule type" value="Genomic_DNA"/>
</dbReference>
<reference evidence="1 2" key="1">
    <citation type="submission" date="2014-04" db="EMBL/GenBank/DDBJ databases">
        <authorList>
            <consortium name="DOE Joint Genome Institute"/>
            <person name="Kuo A."/>
            <person name="Kohler A."/>
            <person name="Jargeat P."/>
            <person name="Nagy L.G."/>
            <person name="Floudas D."/>
            <person name="Copeland A."/>
            <person name="Barry K.W."/>
            <person name="Cichocki N."/>
            <person name="Veneault-Fourrey C."/>
            <person name="LaButti K."/>
            <person name="Lindquist E.A."/>
            <person name="Lipzen A."/>
            <person name="Lundell T."/>
            <person name="Morin E."/>
            <person name="Murat C."/>
            <person name="Sun H."/>
            <person name="Tunlid A."/>
            <person name="Henrissat B."/>
            <person name="Grigoriev I.V."/>
            <person name="Hibbett D.S."/>
            <person name="Martin F."/>
            <person name="Nordberg H.P."/>
            <person name="Cantor M.N."/>
            <person name="Hua S.X."/>
        </authorList>
    </citation>
    <scope>NUCLEOTIDE SEQUENCE [LARGE SCALE GENOMIC DNA]</scope>
    <source>
        <strain evidence="1 2">Ve08.2h10</strain>
    </source>
</reference>
<protein>
    <submittedName>
        <fullName evidence="1">Uncharacterized protein</fullName>
    </submittedName>
</protein>